<feature type="non-terminal residue" evidence="4">
    <location>
        <position position="105"/>
    </location>
</feature>
<dbReference type="PANTHER" id="PTHR21000:SF5">
    <property type="entry name" value="DIHYDROXY-ACID DEHYDRATASE, MITOCHONDRIAL"/>
    <property type="match status" value="1"/>
</dbReference>
<evidence type="ECO:0000256" key="2">
    <source>
        <dbReference type="ARBA" id="ARBA00023239"/>
    </source>
</evidence>
<keyword evidence="2 4" id="KW-0456">Lyase</keyword>
<feature type="non-terminal residue" evidence="4">
    <location>
        <position position="1"/>
    </location>
</feature>
<comment type="similarity">
    <text evidence="1">Belongs to the IlvD/Edd family.</text>
</comment>
<dbReference type="GO" id="GO:0004160">
    <property type="term" value="F:dihydroxy-acid dehydratase activity"/>
    <property type="evidence" value="ECO:0007669"/>
    <property type="project" value="UniProtKB-EC"/>
</dbReference>
<dbReference type="Pfam" id="PF00920">
    <property type="entry name" value="ILVD_EDD_N"/>
    <property type="match status" value="1"/>
</dbReference>
<name>A0AAJ2LSK8_9HYPH</name>
<comment type="caution">
    <text evidence="4">The sequence shown here is derived from an EMBL/GenBank/DDBJ whole genome shotgun (WGS) entry which is preliminary data.</text>
</comment>
<evidence type="ECO:0000313" key="5">
    <source>
        <dbReference type="Proteomes" id="UP001268610"/>
    </source>
</evidence>
<accession>A0AAJ2LSK8</accession>
<protein>
    <submittedName>
        <fullName evidence="4">Dihydroxy-acid dehydratase</fullName>
        <ecNumber evidence="4">4.2.1.9</ecNumber>
    </submittedName>
</protein>
<feature type="domain" description="Dihydroxy-acid/6-phosphogluconate dehydratase N-terminal" evidence="3">
    <location>
        <begin position="37"/>
        <end position="105"/>
    </location>
</feature>
<sequence length="105" mass="11082">SNDNLRKHSSQVVDGVECAPARAMLRAVGFNDDDFKKPQIGIASTWANVTPCNMHIDGLARDAESGVNAAGGKGVIFNTITISDGIANGTEGMKYSMVSREIIAD</sequence>
<organism evidence="4 5">
    <name type="scientific">Rhizobium hidalgonense</name>
    <dbReference type="NCBI Taxonomy" id="1538159"/>
    <lineage>
        <taxon>Bacteria</taxon>
        <taxon>Pseudomonadati</taxon>
        <taxon>Pseudomonadota</taxon>
        <taxon>Alphaproteobacteria</taxon>
        <taxon>Hyphomicrobiales</taxon>
        <taxon>Rhizobiaceae</taxon>
        <taxon>Rhizobium/Agrobacterium group</taxon>
        <taxon>Rhizobium</taxon>
    </lineage>
</organism>
<dbReference type="EMBL" id="JAVLSF010001421">
    <property type="protein sequence ID" value="MDR9778964.1"/>
    <property type="molecule type" value="Genomic_DNA"/>
</dbReference>
<dbReference type="PANTHER" id="PTHR21000">
    <property type="entry name" value="DIHYDROXY-ACID DEHYDRATASE DAD"/>
    <property type="match status" value="1"/>
</dbReference>
<dbReference type="RefSeq" id="WP_310866901.1">
    <property type="nucleotide sequence ID" value="NZ_JAVLSF010001421.1"/>
</dbReference>
<gene>
    <name evidence="4" type="ORF">RJJ65_41175</name>
</gene>
<dbReference type="EC" id="4.2.1.9" evidence="4"/>
<evidence type="ECO:0000313" key="4">
    <source>
        <dbReference type="EMBL" id="MDR9778964.1"/>
    </source>
</evidence>
<proteinExistence type="inferred from homology"/>
<dbReference type="AlphaFoldDB" id="A0AAJ2LSK8"/>
<evidence type="ECO:0000256" key="1">
    <source>
        <dbReference type="ARBA" id="ARBA00006486"/>
    </source>
</evidence>
<dbReference type="Proteomes" id="UP001268610">
    <property type="component" value="Unassembled WGS sequence"/>
</dbReference>
<evidence type="ECO:0000259" key="3">
    <source>
        <dbReference type="Pfam" id="PF00920"/>
    </source>
</evidence>
<reference evidence="4" key="1">
    <citation type="submission" date="2023-04" db="EMBL/GenBank/DDBJ databases">
        <title>Genomic characterization of faba bean (Vicia faba) microsymbionts in Mexican soils.</title>
        <authorList>
            <person name="Rivera Orduna F.N."/>
            <person name="Guevara-Luna J."/>
            <person name="Yan J."/>
            <person name="Arroyo-Herrera I."/>
            <person name="Li Y."/>
            <person name="Vasquez-Murrieta M.S."/>
            <person name="Wang E.T."/>
        </authorList>
    </citation>
    <scope>NUCLEOTIDE SEQUENCE</scope>
    <source>
        <strain evidence="4">CH26</strain>
    </source>
</reference>
<dbReference type="InterPro" id="IPR050165">
    <property type="entry name" value="DHAD_IlvD/Edd"/>
</dbReference>
<dbReference type="GO" id="GO:0009082">
    <property type="term" value="P:branched-chain amino acid biosynthetic process"/>
    <property type="evidence" value="ECO:0007669"/>
    <property type="project" value="TreeGrafter"/>
</dbReference>
<dbReference type="InterPro" id="IPR037237">
    <property type="entry name" value="IlvD/EDD_N"/>
</dbReference>
<dbReference type="InterPro" id="IPR000581">
    <property type="entry name" value="ILV_EDD_N"/>
</dbReference>
<dbReference type="SUPFAM" id="SSF143975">
    <property type="entry name" value="IlvD/EDD N-terminal domain-like"/>
    <property type="match status" value="1"/>
</dbReference>